<evidence type="ECO:0000259" key="11">
    <source>
        <dbReference type="PROSITE" id="PS01180"/>
    </source>
</evidence>
<dbReference type="PROSITE" id="PS01180">
    <property type="entry name" value="CUB"/>
    <property type="match status" value="1"/>
</dbReference>
<dbReference type="PANTHER" id="PTHR10127">
    <property type="entry name" value="DISCOIDIN, CUB, EGF, LAMININ , AND ZINC METALLOPROTEASE DOMAIN CONTAINING"/>
    <property type="match status" value="1"/>
</dbReference>
<dbReference type="PRINTS" id="PR00480">
    <property type="entry name" value="ASTACIN"/>
</dbReference>
<keyword evidence="2 9" id="KW-0645">Protease</keyword>
<dbReference type="EC" id="3.4.24.-" evidence="10"/>
<dbReference type="OrthoDB" id="291007at2759"/>
<dbReference type="InterPro" id="IPR000859">
    <property type="entry name" value="CUB_dom"/>
</dbReference>
<feature type="active site" evidence="9">
    <location>
        <position position="181"/>
    </location>
</feature>
<dbReference type="AlphaFoldDB" id="A0A0D8X8G4"/>
<feature type="binding site" evidence="9">
    <location>
        <position position="180"/>
    </location>
    <ligand>
        <name>Zn(2+)</name>
        <dbReference type="ChEBI" id="CHEBI:29105"/>
        <note>catalytic</note>
    </ligand>
</feature>
<keyword evidence="1" id="KW-0245">EGF-like domain</keyword>
<dbReference type="MEROPS" id="M12.310"/>
<comment type="caution">
    <text evidence="8">Lacks conserved residue(s) required for the propagation of feature annotation.</text>
</comment>
<organism evidence="13 14">
    <name type="scientific">Dictyocaulus viviparus</name>
    <name type="common">Bovine lungworm</name>
    <dbReference type="NCBI Taxonomy" id="29172"/>
    <lineage>
        <taxon>Eukaryota</taxon>
        <taxon>Metazoa</taxon>
        <taxon>Ecdysozoa</taxon>
        <taxon>Nematoda</taxon>
        <taxon>Chromadorea</taxon>
        <taxon>Rhabditida</taxon>
        <taxon>Rhabditina</taxon>
        <taxon>Rhabditomorpha</taxon>
        <taxon>Strongyloidea</taxon>
        <taxon>Metastrongylidae</taxon>
        <taxon>Dictyocaulus</taxon>
    </lineage>
</organism>
<dbReference type="Pfam" id="PF01400">
    <property type="entry name" value="Astacin"/>
    <property type="match status" value="1"/>
</dbReference>
<dbReference type="InterPro" id="IPR001506">
    <property type="entry name" value="Peptidase_M12A"/>
</dbReference>
<keyword evidence="14" id="KW-1185">Reference proteome</keyword>
<dbReference type="Proteomes" id="UP000053766">
    <property type="component" value="Unassembled WGS sequence"/>
</dbReference>
<evidence type="ECO:0000259" key="12">
    <source>
        <dbReference type="PROSITE" id="PS51864"/>
    </source>
</evidence>
<evidence type="ECO:0000256" key="4">
    <source>
        <dbReference type="ARBA" id="ARBA00022801"/>
    </source>
</evidence>
<evidence type="ECO:0000256" key="1">
    <source>
        <dbReference type="ARBA" id="ARBA00022536"/>
    </source>
</evidence>
<feature type="binding site" evidence="9">
    <location>
        <position position="190"/>
    </location>
    <ligand>
        <name>Zn(2+)</name>
        <dbReference type="ChEBI" id="CHEBI:29105"/>
        <note>catalytic</note>
    </ligand>
</feature>
<dbReference type="SUPFAM" id="SSF55486">
    <property type="entry name" value="Metalloproteases ('zincins'), catalytic domain"/>
    <property type="match status" value="1"/>
</dbReference>
<dbReference type="InterPro" id="IPR035914">
    <property type="entry name" value="Sperma_CUB_dom_sf"/>
</dbReference>
<dbReference type="EMBL" id="KN716999">
    <property type="protein sequence ID" value="KJH40833.1"/>
    <property type="molecule type" value="Genomic_DNA"/>
</dbReference>
<keyword evidence="6 9" id="KW-0482">Metalloprotease</keyword>
<dbReference type="SMART" id="SM00235">
    <property type="entry name" value="ZnMc"/>
    <property type="match status" value="1"/>
</dbReference>
<keyword evidence="7" id="KW-1015">Disulfide bond</keyword>
<evidence type="ECO:0000313" key="14">
    <source>
        <dbReference type="Proteomes" id="UP000053766"/>
    </source>
</evidence>
<evidence type="ECO:0000256" key="9">
    <source>
        <dbReference type="PROSITE-ProRule" id="PRU01211"/>
    </source>
</evidence>
<reference evidence="14" key="2">
    <citation type="journal article" date="2016" name="Sci. Rep.">
        <title>Dictyocaulus viviparus genome, variome and transcriptome elucidate lungworm biology and support future intervention.</title>
        <authorList>
            <person name="McNulty S.N."/>
            <person name="Strube C."/>
            <person name="Rosa B.A."/>
            <person name="Martin J.C."/>
            <person name="Tyagi R."/>
            <person name="Choi Y.J."/>
            <person name="Wang Q."/>
            <person name="Hallsworth Pepin K."/>
            <person name="Zhang X."/>
            <person name="Ozersky P."/>
            <person name="Wilson R.K."/>
            <person name="Sternberg P.W."/>
            <person name="Gasser R.B."/>
            <person name="Mitreva M."/>
        </authorList>
    </citation>
    <scope>NUCLEOTIDE SEQUENCE [LARGE SCALE GENOMIC DNA]</scope>
    <source>
        <strain evidence="14">HannoverDv2000</strain>
    </source>
</reference>
<comment type="cofactor">
    <cofactor evidence="9 10">
        <name>Zn(2+)</name>
        <dbReference type="ChEBI" id="CHEBI:29105"/>
    </cofactor>
    <text evidence="9 10">Binds 1 zinc ion per subunit.</text>
</comment>
<evidence type="ECO:0000256" key="2">
    <source>
        <dbReference type="ARBA" id="ARBA00022670"/>
    </source>
</evidence>
<feature type="domain" description="Peptidase M12A" evidence="12">
    <location>
        <begin position="173"/>
        <end position="294"/>
    </location>
</feature>
<gene>
    <name evidence="13" type="ORF">DICVIV_13203</name>
</gene>
<dbReference type="Gene3D" id="3.40.390.10">
    <property type="entry name" value="Collagenase (Catalytic Domain)"/>
    <property type="match status" value="1"/>
</dbReference>
<feature type="domain" description="CUB" evidence="11">
    <location>
        <begin position="255"/>
        <end position="372"/>
    </location>
</feature>
<evidence type="ECO:0000256" key="7">
    <source>
        <dbReference type="ARBA" id="ARBA00023157"/>
    </source>
</evidence>
<dbReference type="GO" id="GO:0004222">
    <property type="term" value="F:metalloendopeptidase activity"/>
    <property type="evidence" value="ECO:0007669"/>
    <property type="project" value="UniProtKB-UniRule"/>
</dbReference>
<dbReference type="SUPFAM" id="SSF49854">
    <property type="entry name" value="Spermadhesin, CUB domain"/>
    <property type="match status" value="1"/>
</dbReference>
<feature type="binding site" evidence="9">
    <location>
        <position position="184"/>
    </location>
    <ligand>
        <name>Zn(2+)</name>
        <dbReference type="ChEBI" id="CHEBI:29105"/>
        <note>catalytic</note>
    </ligand>
</feature>
<evidence type="ECO:0000256" key="5">
    <source>
        <dbReference type="ARBA" id="ARBA00022833"/>
    </source>
</evidence>
<evidence type="ECO:0000313" key="13">
    <source>
        <dbReference type="EMBL" id="KJH40833.1"/>
    </source>
</evidence>
<keyword evidence="5 9" id="KW-0862">Zinc</keyword>
<keyword evidence="4 9" id="KW-0378">Hydrolase</keyword>
<dbReference type="GO" id="GO:0006508">
    <property type="term" value="P:proteolysis"/>
    <property type="evidence" value="ECO:0007669"/>
    <property type="project" value="UniProtKB-KW"/>
</dbReference>
<dbReference type="GO" id="GO:0008270">
    <property type="term" value="F:zinc ion binding"/>
    <property type="evidence" value="ECO:0007669"/>
    <property type="project" value="UniProtKB-UniRule"/>
</dbReference>
<dbReference type="InterPro" id="IPR006026">
    <property type="entry name" value="Peptidase_Metallo"/>
</dbReference>
<evidence type="ECO:0000256" key="8">
    <source>
        <dbReference type="PROSITE-ProRule" id="PRU00059"/>
    </source>
</evidence>
<evidence type="ECO:0000256" key="3">
    <source>
        <dbReference type="ARBA" id="ARBA00022723"/>
    </source>
</evidence>
<reference evidence="13 14" key="1">
    <citation type="submission" date="2013-11" db="EMBL/GenBank/DDBJ databases">
        <title>Draft genome of the bovine lungworm Dictyocaulus viviparus.</title>
        <authorList>
            <person name="Mitreva M."/>
        </authorList>
    </citation>
    <scope>NUCLEOTIDE SEQUENCE [LARGE SCALE GENOMIC DNA]</scope>
    <source>
        <strain evidence="13 14">HannoverDv2000</strain>
    </source>
</reference>
<proteinExistence type="predicted"/>
<sequence>MLEFVTKHGTSDGIDPAYNRHYGYRPETDAEKTKQVFGKSYSKIDDGVDQLDLPYQQQTDMGMYQGNIMLTEEQKEEISNNTEANRSIRNKRQAYRNWKYPRTLWKGGVVKMRSVCSKKLSRHGKMRHALTSRKITQLRIKSTSFMNMDAGQELEQLGFLLTMASYKTTELLSHIGKAIHEIGHALGMFHTHTRHDRDDFFILIEENFRKGWKNQLDKEPKDRNYNYEIPYDYGSVMHYGSRMYVYVLNKAPGGCGGILNATNTYETFNVSMGDSRLRSAKDEPDKCTYWIQAPVESTIHLTLNSYDGDVSSDSCVYSGVEIKVMEDKRLTGYKCLLLRFCSKNSSGTVMVSKDNLVIVTIYNRLLTNKVTL</sequence>
<evidence type="ECO:0000256" key="6">
    <source>
        <dbReference type="ARBA" id="ARBA00023049"/>
    </source>
</evidence>
<protein>
    <recommendedName>
        <fullName evidence="10">Metalloendopeptidase</fullName>
        <ecNumber evidence="10">3.4.24.-</ecNumber>
    </recommendedName>
</protein>
<dbReference type="Gene3D" id="2.60.120.290">
    <property type="entry name" value="Spermadhesin, CUB domain"/>
    <property type="match status" value="1"/>
</dbReference>
<dbReference type="InterPro" id="IPR024079">
    <property type="entry name" value="MetalloPept_cat_dom_sf"/>
</dbReference>
<accession>A0A0D8X8G4</accession>
<dbReference type="PROSITE" id="PS51864">
    <property type="entry name" value="ASTACIN"/>
    <property type="match status" value="1"/>
</dbReference>
<evidence type="ECO:0000256" key="10">
    <source>
        <dbReference type="RuleBase" id="RU361183"/>
    </source>
</evidence>
<dbReference type="PANTHER" id="PTHR10127:SF780">
    <property type="entry name" value="METALLOENDOPEPTIDASE"/>
    <property type="match status" value="1"/>
</dbReference>
<name>A0A0D8X8G4_DICVI</name>
<keyword evidence="3 9" id="KW-0479">Metal-binding</keyword>